<dbReference type="PANTHER" id="PTHR35335">
    <property type="entry name" value="UPF0716 PROTEIN FXSA"/>
    <property type="match status" value="1"/>
</dbReference>
<name>A0A4R4MUI3_9ACTN</name>
<gene>
    <name evidence="3" type="ORF">E1267_36425</name>
</gene>
<keyword evidence="2" id="KW-0472">Membrane</keyword>
<dbReference type="GO" id="GO:0016020">
    <property type="term" value="C:membrane"/>
    <property type="evidence" value="ECO:0007669"/>
    <property type="project" value="InterPro"/>
</dbReference>
<keyword evidence="4" id="KW-1185">Reference proteome</keyword>
<evidence type="ECO:0000313" key="4">
    <source>
        <dbReference type="Proteomes" id="UP000295157"/>
    </source>
</evidence>
<dbReference type="Pfam" id="PF04186">
    <property type="entry name" value="FxsA"/>
    <property type="match status" value="1"/>
</dbReference>
<dbReference type="AlphaFoldDB" id="A0A4R4MUI3"/>
<evidence type="ECO:0000256" key="2">
    <source>
        <dbReference type="SAM" id="Phobius"/>
    </source>
</evidence>
<protein>
    <submittedName>
        <fullName evidence="3">FxsA family protein</fullName>
    </submittedName>
</protein>
<dbReference type="EMBL" id="SMJZ01000210">
    <property type="protein sequence ID" value="TDB99808.1"/>
    <property type="molecule type" value="Genomic_DNA"/>
</dbReference>
<comment type="caution">
    <text evidence="3">The sequence shown here is derived from an EMBL/GenBank/DDBJ whole genome shotgun (WGS) entry which is preliminary data.</text>
</comment>
<reference evidence="3 4" key="1">
    <citation type="submission" date="2019-02" db="EMBL/GenBank/DDBJ databases">
        <title>Draft genome sequences of novel Actinobacteria.</title>
        <authorList>
            <person name="Sahin N."/>
            <person name="Ay H."/>
            <person name="Saygin H."/>
        </authorList>
    </citation>
    <scope>NUCLEOTIDE SEQUENCE [LARGE SCALE GENOMIC DNA]</scope>
    <source>
        <strain evidence="3 4">KC201</strain>
    </source>
</reference>
<dbReference type="PANTHER" id="PTHR35335:SF1">
    <property type="entry name" value="UPF0716 PROTEIN FXSA"/>
    <property type="match status" value="1"/>
</dbReference>
<dbReference type="InterPro" id="IPR007313">
    <property type="entry name" value="FxsA"/>
</dbReference>
<feature type="transmembrane region" description="Helical" evidence="2">
    <location>
        <begin position="76"/>
        <end position="103"/>
    </location>
</feature>
<dbReference type="OrthoDB" id="9792788at2"/>
<evidence type="ECO:0000313" key="3">
    <source>
        <dbReference type="EMBL" id="TDB99808.1"/>
    </source>
</evidence>
<accession>A0A4R4MUI3</accession>
<evidence type="ECO:0000256" key="1">
    <source>
        <dbReference type="SAM" id="MobiDB-lite"/>
    </source>
</evidence>
<dbReference type="RefSeq" id="WP_132339639.1">
    <property type="nucleotide sequence ID" value="NZ_SMJZ01000210.1"/>
</dbReference>
<organism evidence="3 4">
    <name type="scientific">Nonomuraea longispora</name>
    <dbReference type="NCBI Taxonomy" id="1848320"/>
    <lineage>
        <taxon>Bacteria</taxon>
        <taxon>Bacillati</taxon>
        <taxon>Actinomycetota</taxon>
        <taxon>Actinomycetes</taxon>
        <taxon>Streptosporangiales</taxon>
        <taxon>Streptosporangiaceae</taxon>
        <taxon>Nonomuraea</taxon>
    </lineage>
</organism>
<keyword evidence="2" id="KW-0812">Transmembrane</keyword>
<keyword evidence="2" id="KW-1133">Transmembrane helix</keyword>
<feature type="compositionally biased region" description="Basic and acidic residues" evidence="1">
    <location>
        <begin position="156"/>
        <end position="167"/>
    </location>
</feature>
<proteinExistence type="predicted"/>
<feature type="transmembrane region" description="Helical" evidence="2">
    <location>
        <begin position="26"/>
        <end position="46"/>
    </location>
</feature>
<dbReference type="Proteomes" id="UP000295157">
    <property type="component" value="Unassembled WGS sequence"/>
</dbReference>
<sequence length="167" mass="18027">MRLLLFLAFLLFPVLEIWLMFQVGAAIGGPATVTLLIAGSLLGAWLMRREGRRAWRVLQESVQSGRMPERELADSGLILVGGGLLLVPGFVTDVLGLACVLPVTRPLVRRLSSSFFERRVRRMAAASPYAGMFPPDGGFAGAASPDDGAPRGARVVHGEVIREDRDS</sequence>
<feature type="region of interest" description="Disordered" evidence="1">
    <location>
        <begin position="137"/>
        <end position="167"/>
    </location>
</feature>
<dbReference type="NCBIfam" id="NF008528">
    <property type="entry name" value="PRK11463.1-2"/>
    <property type="match status" value="1"/>
</dbReference>